<dbReference type="Proteomes" id="UP001433268">
    <property type="component" value="Unassembled WGS sequence"/>
</dbReference>
<protein>
    <submittedName>
        <fullName evidence="1">Uncharacterized protein</fullName>
    </submittedName>
</protein>
<organism evidence="1 2">
    <name type="scientific">Apiospora hydei</name>
    <dbReference type="NCBI Taxonomy" id="1337664"/>
    <lineage>
        <taxon>Eukaryota</taxon>
        <taxon>Fungi</taxon>
        <taxon>Dikarya</taxon>
        <taxon>Ascomycota</taxon>
        <taxon>Pezizomycotina</taxon>
        <taxon>Sordariomycetes</taxon>
        <taxon>Xylariomycetidae</taxon>
        <taxon>Amphisphaeriales</taxon>
        <taxon>Apiosporaceae</taxon>
        <taxon>Apiospora</taxon>
    </lineage>
</organism>
<dbReference type="RefSeq" id="XP_066666362.1">
    <property type="nucleotide sequence ID" value="XM_066814400.1"/>
</dbReference>
<reference evidence="1 2" key="1">
    <citation type="submission" date="2023-01" db="EMBL/GenBank/DDBJ databases">
        <title>Analysis of 21 Apiospora genomes using comparative genomics revels a genus with tremendous synthesis potential of carbohydrate active enzymes and secondary metabolites.</title>
        <authorList>
            <person name="Sorensen T."/>
        </authorList>
    </citation>
    <scope>NUCLEOTIDE SEQUENCE [LARGE SCALE GENOMIC DNA]</scope>
    <source>
        <strain evidence="1 2">CBS 114990</strain>
    </source>
</reference>
<proteinExistence type="predicted"/>
<accession>A0ABR1VW15</accession>
<comment type="caution">
    <text evidence="1">The sequence shown here is derived from an EMBL/GenBank/DDBJ whole genome shotgun (WGS) entry which is preliminary data.</text>
</comment>
<gene>
    <name evidence="1" type="ORF">PG997_010085</name>
</gene>
<sequence length="121" mass="13464">MAPPFTHNYRGESLVVTAFSSTFNNIAAMFGDLTAYAATQGITYDFRDAWEQTMPDYLAWQVDKIRDTFGTYVSEELLYWASPVAALTHSPTVITTMTNTLTDLQTNANTYLALQITAMTA</sequence>
<dbReference type="GeneID" id="92047460"/>
<evidence type="ECO:0000313" key="2">
    <source>
        <dbReference type="Proteomes" id="UP001433268"/>
    </source>
</evidence>
<keyword evidence="2" id="KW-1185">Reference proteome</keyword>
<evidence type="ECO:0000313" key="1">
    <source>
        <dbReference type="EMBL" id="KAK8075422.1"/>
    </source>
</evidence>
<dbReference type="EMBL" id="JAQQWN010000007">
    <property type="protein sequence ID" value="KAK8075422.1"/>
    <property type="molecule type" value="Genomic_DNA"/>
</dbReference>
<name>A0ABR1VW15_9PEZI</name>